<accession>A0A364VA18</accession>
<reference evidence="2 3" key="1">
    <citation type="journal article" date="2018" name="Syst. Appl. Microbiol.">
        <title>Corynebacterium heidelbergense sp. nov., isolated from the preen glands of Egyptian geese (Alopochen aegyptiacus).</title>
        <authorList>
            <person name="Braun M.S."/>
            <person name="Wang E."/>
            <person name="Zimmermann S."/>
            <person name="Wink M."/>
        </authorList>
    </citation>
    <scope>NUCLEOTIDE SEQUENCE [LARGE SCALE GENOMIC DNA]</scope>
    <source>
        <strain evidence="2 3">DSM 104638</strain>
    </source>
</reference>
<sequence length="337" mass="36478">MPNKTIYISDADAPLADRAAELSGGLSPAVVEGLKLLVARRDAEAEGFEEIHVRDDRDGASTTRIFHGRQLARLEVSEKGQRTTWNSYATPKGALAVVRTHKKDFLGLVQTLGPGEIRGTTERDDFQHLRRAARDFLGNTNHRFADGRRNSFTTAPEWEFTVDIANDLARRFGIDPHRLSSGVSSNFGGLLDELDRFFSSGTSSSQQSGFGADGRAQREGEGSSGKGRGFSNVIDHTNDDSEGLGADDTSAPDAANDPQLQDDSAQHPPRATHVPLIDSTLEVFENTEALRQAAFREANSAADRSGNGGDYVGQVPASFVTATERALNHPPVEYLDI</sequence>
<organism evidence="2 3">
    <name type="scientific">Corynebacterium heidelbergense</name>
    <dbReference type="NCBI Taxonomy" id="2055947"/>
    <lineage>
        <taxon>Bacteria</taxon>
        <taxon>Bacillati</taxon>
        <taxon>Actinomycetota</taxon>
        <taxon>Actinomycetes</taxon>
        <taxon>Mycobacteriales</taxon>
        <taxon>Corynebacteriaceae</taxon>
        <taxon>Corynebacterium</taxon>
    </lineage>
</organism>
<evidence type="ECO:0000313" key="2">
    <source>
        <dbReference type="EMBL" id="RAV33485.1"/>
    </source>
</evidence>
<dbReference type="Proteomes" id="UP000251047">
    <property type="component" value="Unassembled WGS sequence"/>
</dbReference>
<dbReference type="EMBL" id="PHQP01000069">
    <property type="protein sequence ID" value="RAV33485.1"/>
    <property type="molecule type" value="Genomic_DNA"/>
</dbReference>
<dbReference type="OrthoDB" id="3199431at2"/>
<protein>
    <submittedName>
        <fullName evidence="2">Uncharacterized protein</fullName>
    </submittedName>
</protein>
<feature type="region of interest" description="Disordered" evidence="1">
    <location>
        <begin position="201"/>
        <end position="271"/>
    </location>
</feature>
<dbReference type="AlphaFoldDB" id="A0A364VA18"/>
<feature type="compositionally biased region" description="Low complexity" evidence="1">
    <location>
        <begin position="201"/>
        <end position="210"/>
    </location>
</feature>
<dbReference type="RefSeq" id="WP_112770006.1">
    <property type="nucleotide sequence ID" value="NZ_CP063191.1"/>
</dbReference>
<comment type="caution">
    <text evidence="2">The sequence shown here is derived from an EMBL/GenBank/DDBJ whole genome shotgun (WGS) entry which is preliminary data.</text>
</comment>
<gene>
    <name evidence="2" type="ORF">CWC39_08230</name>
</gene>
<evidence type="ECO:0000313" key="3">
    <source>
        <dbReference type="Proteomes" id="UP000251047"/>
    </source>
</evidence>
<proteinExistence type="predicted"/>
<name>A0A364VA18_9CORY</name>
<evidence type="ECO:0000256" key="1">
    <source>
        <dbReference type="SAM" id="MobiDB-lite"/>
    </source>
</evidence>